<dbReference type="EMBL" id="VJYJ02001691">
    <property type="protein sequence ID" value="MQS10544.1"/>
    <property type="molecule type" value="Genomic_DNA"/>
</dbReference>
<gene>
    <name evidence="1" type="ORF">FNX48_026315</name>
</gene>
<proteinExistence type="predicted"/>
<accession>A0A646IKZ0</accession>
<dbReference type="PIRSF" id="PIRSF029826">
    <property type="entry name" value="UCP029826_pph"/>
    <property type="match status" value="1"/>
</dbReference>
<organism evidence="1">
    <name type="scientific">Streptomyces alkaliphilus</name>
    <dbReference type="NCBI Taxonomy" id="1472722"/>
    <lineage>
        <taxon>Bacteria</taxon>
        <taxon>Bacillati</taxon>
        <taxon>Actinomycetota</taxon>
        <taxon>Actinomycetes</taxon>
        <taxon>Kitasatosporales</taxon>
        <taxon>Streptomycetaceae</taxon>
        <taxon>Streptomyces</taxon>
    </lineage>
</organism>
<protein>
    <submittedName>
        <fullName evidence="1">Nucleotide pyrophosphohydrolase</fullName>
    </submittedName>
</protein>
<evidence type="ECO:0000313" key="1">
    <source>
        <dbReference type="EMBL" id="MQS10544.1"/>
    </source>
</evidence>
<comment type="caution">
    <text evidence="1">The sequence shown here is derived from an EMBL/GenBank/DDBJ whole genome shotgun (WGS) entry which is preliminary data.</text>
</comment>
<keyword evidence="1" id="KW-0378">Hydrolase</keyword>
<dbReference type="SUPFAM" id="SSF101386">
    <property type="entry name" value="all-alpha NTP pyrophosphatases"/>
    <property type="match status" value="1"/>
</dbReference>
<dbReference type="PANTHER" id="PTHR46523:SF1">
    <property type="entry name" value="DCTP PYROPHOSPHATASE 1"/>
    <property type="match status" value="1"/>
</dbReference>
<name>A0A646IKZ0_9ACTN</name>
<dbReference type="GO" id="GO:0047429">
    <property type="term" value="F:nucleoside triphosphate diphosphatase activity"/>
    <property type="evidence" value="ECO:0007669"/>
    <property type="project" value="InterPro"/>
</dbReference>
<dbReference type="InterPro" id="IPR052555">
    <property type="entry name" value="dCTP_Pyrophosphatase"/>
</dbReference>
<dbReference type="CDD" id="cd11537">
    <property type="entry name" value="NTP-PPase_RS21-C6_like"/>
    <property type="match status" value="1"/>
</dbReference>
<dbReference type="Proteomes" id="UP000315516">
    <property type="component" value="Unassembled WGS sequence"/>
</dbReference>
<dbReference type="GO" id="GO:0009143">
    <property type="term" value="P:nucleoside triphosphate catabolic process"/>
    <property type="evidence" value="ECO:0007669"/>
    <property type="project" value="InterPro"/>
</dbReference>
<sequence>MSAPIPGAGATGENGPSDLTRLRERLTEFSEARGWQRYHLPKNLVAALAVEAAELQEIFQWMTPEEAAAVMSDPGTAHRVRDEVADVLAYLLRLCTVLGIDPAAALDAKIERNETRFPLPGEDGEDRKD</sequence>
<dbReference type="Pfam" id="PF12643">
    <property type="entry name" value="MazG-like"/>
    <property type="match status" value="1"/>
</dbReference>
<reference evidence="1" key="1">
    <citation type="submission" date="2019-10" db="EMBL/GenBank/DDBJ databases">
        <title>Streptomyces sp. nov., a novel actinobacterium isolated from alkaline environment.</title>
        <authorList>
            <person name="Golinska P."/>
        </authorList>
    </citation>
    <scope>NUCLEOTIDE SEQUENCE</scope>
    <source>
        <strain evidence="1">IF17</strain>
    </source>
</reference>
<dbReference type="Gene3D" id="1.10.287.1080">
    <property type="entry name" value="MazG-like"/>
    <property type="match status" value="1"/>
</dbReference>
<dbReference type="PANTHER" id="PTHR46523">
    <property type="entry name" value="DCTP PYROPHOSPHATASE 1"/>
    <property type="match status" value="1"/>
</dbReference>
<dbReference type="AlphaFoldDB" id="A0A646IKZ0"/>
<dbReference type="InterPro" id="IPR025984">
    <property type="entry name" value="DCTPP"/>
</dbReference>